<accession>A0ABD3CEB9</accession>
<sequence>MTLVGENLMARHLSSRHGPRELYKLPLLTASASTFHPALRRLCPRVTAVASVEPTEKSVEIMRKFSEQYVQKSGTYVSHLLSSRDWQSTGIHWVHHSALAGIMMIRLLRHNMCSYDRKERVPLNAFSHPGTAIWLEEIEETTANM</sequence>
<proteinExistence type="predicted"/>
<keyword evidence="2" id="KW-1185">Reference proteome</keyword>
<reference evidence="2" key="1">
    <citation type="journal article" date="2024" name="IScience">
        <title>Strigolactones Initiate the Formation of Haustorium-like Structures in Castilleja.</title>
        <authorList>
            <person name="Buerger M."/>
            <person name="Peterson D."/>
            <person name="Chory J."/>
        </authorList>
    </citation>
    <scope>NUCLEOTIDE SEQUENCE [LARGE SCALE GENOMIC DNA]</scope>
</reference>
<dbReference type="EMBL" id="JAVIJP010000039">
    <property type="protein sequence ID" value="KAL3627676.1"/>
    <property type="molecule type" value="Genomic_DNA"/>
</dbReference>
<organism evidence="1 2">
    <name type="scientific">Castilleja foliolosa</name>
    <dbReference type="NCBI Taxonomy" id="1961234"/>
    <lineage>
        <taxon>Eukaryota</taxon>
        <taxon>Viridiplantae</taxon>
        <taxon>Streptophyta</taxon>
        <taxon>Embryophyta</taxon>
        <taxon>Tracheophyta</taxon>
        <taxon>Spermatophyta</taxon>
        <taxon>Magnoliopsida</taxon>
        <taxon>eudicotyledons</taxon>
        <taxon>Gunneridae</taxon>
        <taxon>Pentapetalae</taxon>
        <taxon>asterids</taxon>
        <taxon>lamiids</taxon>
        <taxon>Lamiales</taxon>
        <taxon>Orobanchaceae</taxon>
        <taxon>Pedicularideae</taxon>
        <taxon>Castillejinae</taxon>
        <taxon>Castilleja</taxon>
    </lineage>
</organism>
<name>A0ABD3CEB9_9LAMI</name>
<evidence type="ECO:0000313" key="1">
    <source>
        <dbReference type="EMBL" id="KAL3627676.1"/>
    </source>
</evidence>
<dbReference type="AlphaFoldDB" id="A0ABD3CEB9"/>
<comment type="caution">
    <text evidence="1">The sequence shown here is derived from an EMBL/GenBank/DDBJ whole genome shotgun (WGS) entry which is preliminary data.</text>
</comment>
<gene>
    <name evidence="1" type="ORF">CASFOL_029039</name>
</gene>
<evidence type="ECO:0000313" key="2">
    <source>
        <dbReference type="Proteomes" id="UP001632038"/>
    </source>
</evidence>
<dbReference type="Proteomes" id="UP001632038">
    <property type="component" value="Unassembled WGS sequence"/>
</dbReference>
<protein>
    <submittedName>
        <fullName evidence="1">Uncharacterized protein</fullName>
    </submittedName>
</protein>